<evidence type="ECO:0000259" key="7">
    <source>
        <dbReference type="Pfam" id="PF00304"/>
    </source>
</evidence>
<dbReference type="InterPro" id="IPR003614">
    <property type="entry name" value="Knottins"/>
</dbReference>
<proteinExistence type="predicted"/>
<evidence type="ECO:0000256" key="1">
    <source>
        <dbReference type="ARBA" id="ARBA00004613"/>
    </source>
</evidence>
<sequence>MARSTGQFTGFLVFLLLLLLASQEGLTVEGRTCQSQSHGFKGRCLSDHNCGLVCRHEGFGGDCGEEGDDPSPPSEEGPPEEDPPSEGPTEQGPPGEFGGDRGRLPSS</sequence>
<dbReference type="InterPro" id="IPR036574">
    <property type="entry name" value="Scorpion_toxin-like_sf"/>
</dbReference>
<feature type="region of interest" description="Disordered" evidence="5">
    <location>
        <begin position="61"/>
        <end position="107"/>
    </location>
</feature>
<dbReference type="Gene3D" id="3.30.30.10">
    <property type="entry name" value="Knottin, scorpion toxin-like"/>
    <property type="match status" value="1"/>
</dbReference>
<accession>A0ABR0DRI6</accession>
<dbReference type="Proteomes" id="UP001291926">
    <property type="component" value="Unassembled WGS sequence"/>
</dbReference>
<feature type="signal peptide" evidence="6">
    <location>
        <begin position="1"/>
        <end position="27"/>
    </location>
</feature>
<gene>
    <name evidence="8" type="ORF">RD792_002633</name>
</gene>
<dbReference type="Pfam" id="PF00304">
    <property type="entry name" value="Gamma-thionin"/>
    <property type="match status" value="1"/>
</dbReference>
<keyword evidence="3 6" id="KW-0732">Signal</keyword>
<dbReference type="InterPro" id="IPR008176">
    <property type="entry name" value="Defensin_plant"/>
</dbReference>
<keyword evidence="2" id="KW-0964">Secreted</keyword>
<reference evidence="8 9" key="1">
    <citation type="journal article" date="2023" name="bioRxiv">
        <title>Genome report: Whole genome sequence and annotation of Penstemon davidsonii.</title>
        <authorList>
            <person name="Ostevik K.L."/>
            <person name="Alabady M."/>
            <person name="Zhang M."/>
            <person name="Rausher M.D."/>
        </authorList>
    </citation>
    <scope>NUCLEOTIDE SEQUENCE [LARGE SCALE GENOMIC DNA]</scope>
    <source>
        <strain evidence="8">DNT005</strain>
        <tissue evidence="8">Whole leaf</tissue>
    </source>
</reference>
<keyword evidence="4" id="KW-1015">Disulfide bond</keyword>
<comment type="subcellular location">
    <subcellularLocation>
        <location evidence="1">Secreted</location>
    </subcellularLocation>
</comment>
<feature type="domain" description="Knottins-like" evidence="7">
    <location>
        <begin position="31"/>
        <end position="63"/>
    </location>
</feature>
<protein>
    <recommendedName>
        <fullName evidence="7">Knottins-like domain-containing protein</fullName>
    </recommendedName>
</protein>
<evidence type="ECO:0000256" key="4">
    <source>
        <dbReference type="ARBA" id="ARBA00023157"/>
    </source>
</evidence>
<evidence type="ECO:0000256" key="2">
    <source>
        <dbReference type="ARBA" id="ARBA00022525"/>
    </source>
</evidence>
<evidence type="ECO:0000256" key="6">
    <source>
        <dbReference type="SAM" id="SignalP"/>
    </source>
</evidence>
<dbReference type="SUPFAM" id="SSF57095">
    <property type="entry name" value="Scorpion toxin-like"/>
    <property type="match status" value="1"/>
</dbReference>
<keyword evidence="9" id="KW-1185">Reference proteome</keyword>
<evidence type="ECO:0000313" key="9">
    <source>
        <dbReference type="Proteomes" id="UP001291926"/>
    </source>
</evidence>
<comment type="caution">
    <text evidence="8">The sequence shown here is derived from an EMBL/GenBank/DDBJ whole genome shotgun (WGS) entry which is preliminary data.</text>
</comment>
<evidence type="ECO:0000256" key="5">
    <source>
        <dbReference type="SAM" id="MobiDB-lite"/>
    </source>
</evidence>
<dbReference type="PROSITE" id="PS00940">
    <property type="entry name" value="GAMMA_THIONIN"/>
    <property type="match status" value="1"/>
</dbReference>
<evidence type="ECO:0000313" key="8">
    <source>
        <dbReference type="EMBL" id="KAK4491854.1"/>
    </source>
</evidence>
<name>A0ABR0DRI6_9LAMI</name>
<dbReference type="PANTHER" id="PTHR33147:SF133">
    <property type="entry name" value="DEFENSIN-LIKE PROTEIN 6-RELATED"/>
    <property type="match status" value="1"/>
</dbReference>
<feature type="compositionally biased region" description="Basic and acidic residues" evidence="5">
    <location>
        <begin position="98"/>
        <end position="107"/>
    </location>
</feature>
<dbReference type="PANTHER" id="PTHR33147">
    <property type="entry name" value="DEFENSIN-LIKE PROTEIN 1"/>
    <property type="match status" value="1"/>
</dbReference>
<dbReference type="PRINTS" id="PR00288">
    <property type="entry name" value="PUROTHIONIN"/>
</dbReference>
<organism evidence="8 9">
    <name type="scientific">Penstemon davidsonii</name>
    <dbReference type="NCBI Taxonomy" id="160366"/>
    <lineage>
        <taxon>Eukaryota</taxon>
        <taxon>Viridiplantae</taxon>
        <taxon>Streptophyta</taxon>
        <taxon>Embryophyta</taxon>
        <taxon>Tracheophyta</taxon>
        <taxon>Spermatophyta</taxon>
        <taxon>Magnoliopsida</taxon>
        <taxon>eudicotyledons</taxon>
        <taxon>Gunneridae</taxon>
        <taxon>Pentapetalae</taxon>
        <taxon>asterids</taxon>
        <taxon>lamiids</taxon>
        <taxon>Lamiales</taxon>
        <taxon>Plantaginaceae</taxon>
        <taxon>Cheloneae</taxon>
        <taxon>Penstemon</taxon>
    </lineage>
</organism>
<feature type="chain" id="PRO_5046497618" description="Knottins-like domain-containing protein" evidence="6">
    <location>
        <begin position="28"/>
        <end position="107"/>
    </location>
</feature>
<evidence type="ECO:0000256" key="3">
    <source>
        <dbReference type="ARBA" id="ARBA00022729"/>
    </source>
</evidence>
<dbReference type="EMBL" id="JAYDYQ010001087">
    <property type="protein sequence ID" value="KAK4491854.1"/>
    <property type="molecule type" value="Genomic_DNA"/>
</dbReference>